<organism evidence="2">
    <name type="scientific">Cladocopium goreaui</name>
    <dbReference type="NCBI Taxonomy" id="2562237"/>
    <lineage>
        <taxon>Eukaryota</taxon>
        <taxon>Sar</taxon>
        <taxon>Alveolata</taxon>
        <taxon>Dinophyceae</taxon>
        <taxon>Suessiales</taxon>
        <taxon>Symbiodiniaceae</taxon>
        <taxon>Cladocopium</taxon>
    </lineage>
</organism>
<sequence>MQPLSQVWNGFSDRRGLQIHAPHPSASVVPTWRPPWNVGSQTAAAGFHKAYSCPHCGNVYADDSLFCRKCGKPRAQVPNEVPPVPSVPMQVSKSTGRLGVSQTVQGQIGPQEHVTQMTSNVSNVSRQYSAPQEAYAMRPAAMPQVREVVEVTQLATAAALEDSIKQCQVVIREKPEVREREKVVEVPTISLSENMVEVPVSLVHEKVVEVPQVQVVEIMKQLPKVEYQERVVQ</sequence>
<protein>
    <submittedName>
        <fullName evidence="3">Blue-light photoreceptor</fullName>
    </submittedName>
</protein>
<dbReference type="EMBL" id="CAMXCT010000073">
    <property type="protein sequence ID" value="CAI3973419.1"/>
    <property type="molecule type" value="Genomic_DNA"/>
</dbReference>
<proteinExistence type="predicted"/>
<dbReference type="InterPro" id="IPR026870">
    <property type="entry name" value="Zinc_ribbon_dom"/>
</dbReference>
<dbReference type="InterPro" id="IPR022086">
    <property type="entry name" value="IMCp"/>
</dbReference>
<accession>A0A9P1BH74</accession>
<evidence type="ECO:0000313" key="2">
    <source>
        <dbReference type="EMBL" id="CAI3973419.1"/>
    </source>
</evidence>
<dbReference type="Proteomes" id="UP001152797">
    <property type="component" value="Unassembled WGS sequence"/>
</dbReference>
<name>A0A9P1BH74_9DINO</name>
<evidence type="ECO:0000259" key="1">
    <source>
        <dbReference type="Pfam" id="PF13240"/>
    </source>
</evidence>
<feature type="non-terminal residue" evidence="2">
    <location>
        <position position="233"/>
    </location>
</feature>
<comment type="caution">
    <text evidence="2">The sequence shown here is derived from an EMBL/GenBank/DDBJ whole genome shotgun (WGS) entry which is preliminary data.</text>
</comment>
<reference evidence="2" key="1">
    <citation type="submission" date="2022-10" db="EMBL/GenBank/DDBJ databases">
        <authorList>
            <person name="Chen Y."/>
            <person name="Dougan E. K."/>
            <person name="Chan C."/>
            <person name="Rhodes N."/>
            <person name="Thang M."/>
        </authorList>
    </citation>
    <scope>NUCLEOTIDE SEQUENCE</scope>
</reference>
<reference evidence="3 4" key="2">
    <citation type="submission" date="2024-05" db="EMBL/GenBank/DDBJ databases">
        <authorList>
            <person name="Chen Y."/>
            <person name="Shah S."/>
            <person name="Dougan E. K."/>
            <person name="Thang M."/>
            <person name="Chan C."/>
        </authorList>
    </citation>
    <scope>NUCLEOTIDE SEQUENCE [LARGE SCALE GENOMIC DNA]</scope>
</reference>
<feature type="domain" description="Zinc-ribbon" evidence="1">
    <location>
        <begin position="53"/>
        <end position="73"/>
    </location>
</feature>
<evidence type="ECO:0000313" key="3">
    <source>
        <dbReference type="EMBL" id="CAL4760731.1"/>
    </source>
</evidence>
<evidence type="ECO:0000313" key="4">
    <source>
        <dbReference type="Proteomes" id="UP001152797"/>
    </source>
</evidence>
<keyword evidence="4" id="KW-1185">Reference proteome</keyword>
<dbReference type="AlphaFoldDB" id="A0A9P1BH74"/>
<dbReference type="EMBL" id="CAMXCT030000073">
    <property type="protein sequence ID" value="CAL4760731.1"/>
    <property type="molecule type" value="Genomic_DNA"/>
</dbReference>
<dbReference type="Pfam" id="PF12314">
    <property type="entry name" value="IMCp"/>
    <property type="match status" value="1"/>
</dbReference>
<dbReference type="Pfam" id="PF13240">
    <property type="entry name" value="Zn_Ribbon_1"/>
    <property type="match status" value="1"/>
</dbReference>
<gene>
    <name evidence="2" type="ORF">C1SCF055_LOCUS1926</name>
</gene>
<dbReference type="EMBL" id="CAMXCT020000073">
    <property type="protein sequence ID" value="CAL1126794.1"/>
    <property type="molecule type" value="Genomic_DNA"/>
</dbReference>